<accession>A0A0A8ZJP3</accession>
<evidence type="ECO:0000256" key="1">
    <source>
        <dbReference type="SAM" id="MobiDB-lite"/>
    </source>
</evidence>
<feature type="region of interest" description="Disordered" evidence="1">
    <location>
        <begin position="1"/>
        <end position="21"/>
    </location>
</feature>
<reference evidence="2" key="1">
    <citation type="submission" date="2014-09" db="EMBL/GenBank/DDBJ databases">
        <authorList>
            <person name="Magalhaes I.L.F."/>
            <person name="Oliveira U."/>
            <person name="Santos F.R."/>
            <person name="Vidigal T.H.D.A."/>
            <person name="Brescovit A.D."/>
            <person name="Santos A.J."/>
        </authorList>
    </citation>
    <scope>NUCLEOTIDE SEQUENCE</scope>
    <source>
        <tissue evidence="2">Shoot tissue taken approximately 20 cm above the soil surface</tissue>
    </source>
</reference>
<proteinExistence type="predicted"/>
<dbReference type="AlphaFoldDB" id="A0A0A8ZJP3"/>
<feature type="compositionally biased region" description="Polar residues" evidence="1">
    <location>
        <begin position="1"/>
        <end position="10"/>
    </location>
</feature>
<organism evidence="2">
    <name type="scientific">Arundo donax</name>
    <name type="common">Giant reed</name>
    <name type="synonym">Donax arundinaceus</name>
    <dbReference type="NCBI Taxonomy" id="35708"/>
    <lineage>
        <taxon>Eukaryota</taxon>
        <taxon>Viridiplantae</taxon>
        <taxon>Streptophyta</taxon>
        <taxon>Embryophyta</taxon>
        <taxon>Tracheophyta</taxon>
        <taxon>Spermatophyta</taxon>
        <taxon>Magnoliopsida</taxon>
        <taxon>Liliopsida</taxon>
        <taxon>Poales</taxon>
        <taxon>Poaceae</taxon>
        <taxon>PACMAD clade</taxon>
        <taxon>Arundinoideae</taxon>
        <taxon>Arundineae</taxon>
        <taxon>Arundo</taxon>
    </lineage>
</organism>
<sequence>MNLAGSSNFLGTIPLPPSRFPSGRCRDFRQAAVTAGSSSCASPAAVGEVQLRPSRIEPPPVVEA</sequence>
<evidence type="ECO:0000313" key="2">
    <source>
        <dbReference type="EMBL" id="JAD36970.1"/>
    </source>
</evidence>
<protein>
    <submittedName>
        <fullName evidence="2">Uncharacterized protein</fullName>
    </submittedName>
</protein>
<reference evidence="2" key="2">
    <citation type="journal article" date="2015" name="Data Brief">
        <title>Shoot transcriptome of the giant reed, Arundo donax.</title>
        <authorList>
            <person name="Barrero R.A."/>
            <person name="Guerrero F.D."/>
            <person name="Moolhuijzen P."/>
            <person name="Goolsby J.A."/>
            <person name="Tidwell J."/>
            <person name="Bellgard S.E."/>
            <person name="Bellgard M.I."/>
        </authorList>
    </citation>
    <scope>NUCLEOTIDE SEQUENCE</scope>
    <source>
        <tissue evidence="2">Shoot tissue taken approximately 20 cm above the soil surface</tissue>
    </source>
</reference>
<dbReference type="EMBL" id="GBRH01260925">
    <property type="protein sequence ID" value="JAD36970.1"/>
    <property type="molecule type" value="Transcribed_RNA"/>
</dbReference>
<name>A0A0A8ZJP3_ARUDO</name>